<dbReference type="PANTHER" id="PTHR36151">
    <property type="entry name" value="BLR2777 PROTEIN"/>
    <property type="match status" value="1"/>
</dbReference>
<dbReference type="EMBL" id="OKRB01000046">
    <property type="protein sequence ID" value="SPE18139.1"/>
    <property type="molecule type" value="Genomic_DNA"/>
</dbReference>
<dbReference type="GO" id="GO:0016491">
    <property type="term" value="F:oxidoreductase activity"/>
    <property type="evidence" value="ECO:0007669"/>
    <property type="project" value="InterPro"/>
</dbReference>
<dbReference type="Pfam" id="PF09995">
    <property type="entry name" value="MPAB_Lcp_cat"/>
    <property type="match status" value="1"/>
</dbReference>
<name>A0A2N9L4H8_9BACT</name>
<accession>A0A2N9L4H8</accession>
<gene>
    <name evidence="2" type="ORF">SBA5_140006</name>
</gene>
<feature type="domain" description="ER-bound oxygenase mpaB/mpaB'/Rubber oxygenase catalytic" evidence="1">
    <location>
        <begin position="62"/>
        <end position="294"/>
    </location>
</feature>
<sequence>MSLVDLQQIAIPLPLPHDDDSGGRVSSRDSESLLAAIAAGTPDPKAGIFGPNSISWSLNCESALFLGAGRAALLQLAHPWVTASLAEHSAVMDDPIRRFHNTFRVVFTMVFGTLDQALAAARHLYTLHTRIRGAMPEDVARWKRGSHYEANQIAALRWVFATLVESAVLAHDCVLPPLAAAEREQYFQEWKTLAALFGLPAASLPEDWPAFEAYNNAMHDSDELGVSGKARAMAHNLLAGAGSWVRLPNWYCALTTEWMPERFRREFALQFGVPEQQAAARARRRLPAIYRRLPAAIRFTGPWREAQARLARRRVGALTRLSNRFWIGRPLLPFGNSL</sequence>
<dbReference type="InterPro" id="IPR018713">
    <property type="entry name" value="MPAB/Lcp_cat_dom"/>
</dbReference>
<protein>
    <recommendedName>
        <fullName evidence="1">ER-bound oxygenase mpaB/mpaB'/Rubber oxygenase catalytic domain-containing protein</fullName>
    </recommendedName>
</protein>
<evidence type="ECO:0000313" key="2">
    <source>
        <dbReference type="EMBL" id="SPE18139.1"/>
    </source>
</evidence>
<organism evidence="2 3">
    <name type="scientific">Candidatus Sulfuritelmatomonas gaucii</name>
    <dbReference type="NCBI Taxonomy" id="2043161"/>
    <lineage>
        <taxon>Bacteria</taxon>
        <taxon>Pseudomonadati</taxon>
        <taxon>Acidobacteriota</taxon>
        <taxon>Terriglobia</taxon>
        <taxon>Terriglobales</taxon>
        <taxon>Acidobacteriaceae</taxon>
        <taxon>Candidatus Sulfuritelmatomonas</taxon>
    </lineage>
</organism>
<proteinExistence type="predicted"/>
<dbReference type="Proteomes" id="UP000239735">
    <property type="component" value="Unassembled WGS sequence"/>
</dbReference>
<dbReference type="PANTHER" id="PTHR36151:SF3">
    <property type="entry name" value="ER-BOUND OXYGENASE MPAB_MPAB'_RUBBER OXYGENASE CATALYTIC DOMAIN-CONTAINING PROTEIN"/>
    <property type="match status" value="1"/>
</dbReference>
<dbReference type="AlphaFoldDB" id="A0A2N9L4H8"/>
<evidence type="ECO:0000313" key="3">
    <source>
        <dbReference type="Proteomes" id="UP000239735"/>
    </source>
</evidence>
<reference evidence="3" key="1">
    <citation type="submission" date="2018-02" db="EMBL/GenBank/DDBJ databases">
        <authorList>
            <person name="Hausmann B."/>
        </authorList>
    </citation>
    <scope>NUCLEOTIDE SEQUENCE [LARGE SCALE GENOMIC DNA]</scope>
    <source>
        <strain evidence="3">Peat soil MAG SbA5</strain>
    </source>
</reference>
<evidence type="ECO:0000259" key="1">
    <source>
        <dbReference type="Pfam" id="PF09995"/>
    </source>
</evidence>